<dbReference type="Proteomes" id="UP000045039">
    <property type="component" value="Unassembled WGS sequence"/>
</dbReference>
<feature type="binding site" evidence="6">
    <location>
        <position position="91"/>
    </location>
    <ligand>
        <name>S-adenosyl-L-methionine</name>
        <dbReference type="ChEBI" id="CHEBI:59789"/>
    </ligand>
</feature>
<keyword evidence="3 5" id="KW-0808">Transferase</keyword>
<dbReference type="Pfam" id="PF01739">
    <property type="entry name" value="CheR"/>
    <property type="match status" value="1"/>
</dbReference>
<sequence>MPTSTPSPVFGNQEFHYTREDFQQVRERLYRLTGISLAESKAQLVYSRLSRRLRLLRLGSFAEYFTHLDREPGEQQLFVNALTTNLTAFFRERHHFPLLADLARRQLQRHRPLRIWSAAASTGEEPYSIAITLVEALGSFDPPVKIVASDIDTGVLDCARQGVYPLERLEQMPAPLKKRFFLRGTGPNAGKARVVEELRQLVEFRQINLLEADWSIAGELDAIFCRNVMIYFDKPTQTRLLERMVALLRPEGLFFAGHSENFVHASHLVRSVGQTVYSPA</sequence>
<proteinExistence type="predicted"/>
<accession>A0A072ZHB8</accession>
<dbReference type="eggNOG" id="COG1352">
    <property type="taxonomic scope" value="Bacteria"/>
</dbReference>
<evidence type="ECO:0000313" key="12">
    <source>
        <dbReference type="EMBL" id="RMS46897.1"/>
    </source>
</evidence>
<dbReference type="GO" id="GO:0008983">
    <property type="term" value="F:protein-glutamate O-methyltransferase activity"/>
    <property type="evidence" value="ECO:0007669"/>
    <property type="project" value="UniProtKB-EC"/>
</dbReference>
<feature type="binding site" evidence="6">
    <location>
        <position position="125"/>
    </location>
    <ligand>
        <name>S-adenosyl-L-methionine</name>
        <dbReference type="ChEBI" id="CHEBI:59789"/>
    </ligand>
</feature>
<protein>
    <recommendedName>
        <fullName evidence="5">Chemotaxis protein methyltransferase</fullName>
        <ecNumber evidence="5">2.1.1.80</ecNumber>
    </recommendedName>
</protein>
<dbReference type="InterPro" id="IPR022641">
    <property type="entry name" value="CheR_N"/>
</dbReference>
<dbReference type="PROSITE" id="PS50123">
    <property type="entry name" value="CHER"/>
    <property type="match status" value="1"/>
</dbReference>
<dbReference type="Pfam" id="PF03705">
    <property type="entry name" value="CheR_N"/>
    <property type="match status" value="1"/>
</dbReference>
<dbReference type="InterPro" id="IPR022642">
    <property type="entry name" value="CheR_C"/>
</dbReference>
<dbReference type="EMBL" id="NFFZ01000007">
    <property type="protein sequence ID" value="OTI61390.1"/>
    <property type="molecule type" value="Genomic_DNA"/>
</dbReference>
<evidence type="ECO:0000256" key="1">
    <source>
        <dbReference type="ARBA" id="ARBA00001541"/>
    </source>
</evidence>
<feature type="binding site" evidence="6">
    <location>
        <position position="85"/>
    </location>
    <ligand>
        <name>S-adenosyl-L-methionine</name>
        <dbReference type="ChEBI" id="CHEBI:59789"/>
    </ligand>
</feature>
<dbReference type="EMBL" id="RBSQ01001188">
    <property type="protein sequence ID" value="RMS46897.1"/>
    <property type="molecule type" value="Genomic_DNA"/>
</dbReference>
<comment type="function">
    <text evidence="5">Methylation of the membrane-bound methyl-accepting chemotaxis proteins (MCP) to form gamma-glutamyl methyl ester residues in MCP.</text>
</comment>
<feature type="binding site" evidence="6">
    <location>
        <position position="87"/>
    </location>
    <ligand>
        <name>S-adenosyl-L-methionine</name>
        <dbReference type="ChEBI" id="CHEBI:59789"/>
    </ligand>
</feature>
<evidence type="ECO:0000259" key="7">
    <source>
        <dbReference type="PROSITE" id="PS50123"/>
    </source>
</evidence>
<dbReference type="CDD" id="cd02440">
    <property type="entry name" value="AdoMet_MTases"/>
    <property type="match status" value="1"/>
</dbReference>
<dbReference type="AlphaFoldDB" id="A0A072ZHB8"/>
<dbReference type="Proteomes" id="UP000644192">
    <property type="component" value="Unassembled WGS sequence"/>
</dbReference>
<feature type="binding site" evidence="6">
    <location>
        <begin position="208"/>
        <end position="209"/>
    </location>
    <ligand>
        <name>S-adenosyl-L-methionine</name>
        <dbReference type="ChEBI" id="CHEBI:59789"/>
    </ligand>
</feature>
<dbReference type="InterPro" id="IPR036804">
    <property type="entry name" value="CheR_N_sf"/>
</dbReference>
<evidence type="ECO:0000256" key="5">
    <source>
        <dbReference type="PIRNR" id="PIRNR000410"/>
    </source>
</evidence>
<dbReference type="SMR" id="A0A072ZHB8"/>
<evidence type="ECO:0000313" key="8">
    <source>
        <dbReference type="EMBL" id="CRN95422.1"/>
    </source>
</evidence>
<feature type="domain" description="CheR-type methyltransferase" evidence="7">
    <location>
        <begin position="10"/>
        <end position="280"/>
    </location>
</feature>
<comment type="caution">
    <text evidence="8">The sequence shown here is derived from an EMBL/GenBank/DDBJ whole genome shotgun (WGS) entry which is preliminary data.</text>
</comment>
<evidence type="ECO:0000256" key="3">
    <source>
        <dbReference type="ARBA" id="ARBA00022679"/>
    </source>
</evidence>
<dbReference type="Gene3D" id="3.40.50.150">
    <property type="entry name" value="Vaccinia Virus protein VP39"/>
    <property type="match status" value="1"/>
</dbReference>
<organism evidence="8 13">
    <name type="scientific">Pseudomonas aeruginosa</name>
    <dbReference type="NCBI Taxonomy" id="287"/>
    <lineage>
        <taxon>Bacteria</taxon>
        <taxon>Pseudomonadati</taxon>
        <taxon>Pseudomonadota</taxon>
        <taxon>Gammaproteobacteria</taxon>
        <taxon>Pseudomonadales</taxon>
        <taxon>Pseudomonadaceae</taxon>
        <taxon>Pseudomonas</taxon>
    </lineage>
</organism>
<dbReference type="EC" id="2.1.1.80" evidence="5"/>
<dbReference type="EMBL" id="WXZT01000025">
    <property type="protein sequence ID" value="MZZ16184.1"/>
    <property type="molecule type" value="Genomic_DNA"/>
</dbReference>
<dbReference type="SUPFAM" id="SSF53335">
    <property type="entry name" value="S-adenosyl-L-methionine-dependent methyltransferases"/>
    <property type="match status" value="1"/>
</dbReference>
<dbReference type="Gene3D" id="1.10.155.10">
    <property type="entry name" value="Chemotaxis receptor methyltransferase CheR, N-terminal domain"/>
    <property type="match status" value="1"/>
</dbReference>
<comment type="catalytic activity">
    <reaction evidence="1 5">
        <text>L-glutamyl-[protein] + S-adenosyl-L-methionine = [protein]-L-glutamate 5-O-methyl ester + S-adenosyl-L-homocysteine</text>
        <dbReference type="Rhea" id="RHEA:24452"/>
        <dbReference type="Rhea" id="RHEA-COMP:10208"/>
        <dbReference type="Rhea" id="RHEA-COMP:10311"/>
        <dbReference type="ChEBI" id="CHEBI:29973"/>
        <dbReference type="ChEBI" id="CHEBI:57856"/>
        <dbReference type="ChEBI" id="CHEBI:59789"/>
        <dbReference type="ChEBI" id="CHEBI:82795"/>
        <dbReference type="EC" id="2.1.1.80"/>
    </reaction>
</comment>
<dbReference type="InterPro" id="IPR026024">
    <property type="entry name" value="Chemotaxis_MeTrfase_CheR"/>
</dbReference>
<dbReference type="SMART" id="SM00138">
    <property type="entry name" value="MeTrc"/>
    <property type="match status" value="1"/>
</dbReference>
<dbReference type="InterPro" id="IPR000780">
    <property type="entry name" value="CheR_MeTrfase"/>
</dbReference>
<reference evidence="13" key="1">
    <citation type="submission" date="2015-06" db="EMBL/GenBank/DDBJ databases">
        <authorList>
            <person name="Radhakrishnan Rajesh"/>
            <person name="Underwood Anthony"/>
            <person name="Al-Shahib Ali"/>
        </authorList>
    </citation>
    <scope>NUCLEOTIDE SEQUENCE [LARGE SCALE GENOMIC DNA]</scope>
    <source>
        <strain evidence="13">P19_London_7_VIM_2_05_10</strain>
    </source>
</reference>
<name>A0A072ZHB8_PSEAI</name>
<dbReference type="Proteomes" id="UP000253594">
    <property type="component" value="Unassembled WGS sequence"/>
</dbReference>
<dbReference type="InterPro" id="IPR050903">
    <property type="entry name" value="Bact_Chemotaxis_MeTrfase"/>
</dbReference>
<dbReference type="Proteomes" id="UP000270834">
    <property type="component" value="Unassembled WGS sequence"/>
</dbReference>
<dbReference type="OMA" id="TEQIIMP"/>
<dbReference type="RefSeq" id="WP_003102222.1">
    <property type="nucleotide sequence ID" value="NZ_AP014839.1"/>
</dbReference>
<evidence type="ECO:0000256" key="4">
    <source>
        <dbReference type="ARBA" id="ARBA00022691"/>
    </source>
</evidence>
<feature type="binding site" evidence="6">
    <location>
        <position position="150"/>
    </location>
    <ligand>
        <name>S-adenosyl-L-methionine</name>
        <dbReference type="ChEBI" id="CHEBI:59789"/>
    </ligand>
</feature>
<evidence type="ECO:0000313" key="15">
    <source>
        <dbReference type="Proteomes" id="UP000253594"/>
    </source>
</evidence>
<dbReference type="PIRSF" id="PIRSF000410">
    <property type="entry name" value="CheR"/>
    <property type="match status" value="1"/>
</dbReference>
<dbReference type="EMBL" id="CVVU01000013">
    <property type="protein sequence ID" value="CRN95422.1"/>
    <property type="molecule type" value="Genomic_DNA"/>
</dbReference>
<reference evidence="9" key="6">
    <citation type="submission" date="2020-01" db="EMBL/GenBank/DDBJ databases">
        <title>Bacteria Cultured from War Wounds Associated with the Conflict in Eastern Ukraine.</title>
        <authorList>
            <person name="Snesrud E."/>
            <person name="Galac M.R."/>
            <person name="Mc Gann P."/>
            <person name="Valentine K."/>
            <person name="Viacheslav K."/>
        </authorList>
    </citation>
    <scope>NUCLEOTIDE SEQUENCE</scope>
    <source>
        <strain evidence="9">VNMU148</strain>
    </source>
</reference>
<feature type="binding site" evidence="6">
    <location>
        <begin position="226"/>
        <end position="227"/>
    </location>
    <ligand>
        <name>S-adenosyl-L-methionine</name>
        <dbReference type="ChEBI" id="CHEBI:59789"/>
    </ligand>
</feature>
<dbReference type="Proteomes" id="UP000194857">
    <property type="component" value="Unassembled WGS sequence"/>
</dbReference>
<evidence type="ECO:0000313" key="10">
    <source>
        <dbReference type="EMBL" id="OTI61390.1"/>
    </source>
</evidence>
<evidence type="ECO:0000256" key="2">
    <source>
        <dbReference type="ARBA" id="ARBA00022603"/>
    </source>
</evidence>
<reference evidence="12 16" key="5">
    <citation type="submission" date="2018-08" db="EMBL/GenBank/DDBJ databases">
        <title>Recombination of ecologically and evolutionarily significant loci maintains genetic cohesion in the Pseudomonas syringae species complex.</title>
        <authorList>
            <person name="Dillon M."/>
            <person name="Thakur S."/>
            <person name="Almeida R.N.D."/>
            <person name="Weir B.S."/>
            <person name="Guttman D.S."/>
        </authorList>
    </citation>
    <scope>NUCLEOTIDE SEQUENCE [LARGE SCALE GENOMIC DNA]</scope>
    <source>
        <strain evidence="12 16">ICMP 7846</strain>
    </source>
</reference>
<accession>A0A1S1BXN0</accession>
<dbReference type="InterPro" id="IPR029063">
    <property type="entry name" value="SAM-dependent_MTases_sf"/>
</dbReference>
<evidence type="ECO:0000313" key="14">
    <source>
        <dbReference type="Proteomes" id="UP000194857"/>
    </source>
</evidence>
<dbReference type="EMBL" id="QORE01000341">
    <property type="protein sequence ID" value="RCI74571.1"/>
    <property type="molecule type" value="Genomic_DNA"/>
</dbReference>
<reference evidence="8" key="2">
    <citation type="submission" date="2015-06" db="EMBL/GenBank/DDBJ databases">
        <authorList>
            <person name="Radhakrishnan R."/>
            <person name="Underwood A."/>
            <person name="Al-Shahib A."/>
        </authorList>
    </citation>
    <scope>NUCLEOTIDE SEQUENCE</scope>
    <source>
        <strain evidence="8">P19_London_7_VIM_2_05_10</strain>
    </source>
</reference>
<evidence type="ECO:0000313" key="11">
    <source>
        <dbReference type="EMBL" id="RCI74571.1"/>
    </source>
</evidence>
<reference evidence="11 15" key="4">
    <citation type="submission" date="2018-07" db="EMBL/GenBank/DDBJ databases">
        <title>Mechanisms of high-level aminoglycoside resistance among Gram-negative pathogens in Brazil.</title>
        <authorList>
            <person name="Ballaben A.S."/>
            <person name="Darini A.L.C."/>
            <person name="Doi Y."/>
        </authorList>
    </citation>
    <scope>NUCLEOTIDE SEQUENCE [LARGE SCALE GENOMIC DNA]</scope>
    <source>
        <strain evidence="11 15">B2-305</strain>
    </source>
</reference>
<dbReference type="SUPFAM" id="SSF47757">
    <property type="entry name" value="Chemotaxis receptor methyltransferase CheR, N-terminal domain"/>
    <property type="match status" value="1"/>
</dbReference>
<evidence type="ECO:0000313" key="16">
    <source>
        <dbReference type="Proteomes" id="UP000270834"/>
    </source>
</evidence>
<gene>
    <name evidence="8" type="primary">cheR</name>
    <name evidence="12" type="ORF">ALP65_01505</name>
    <name evidence="10" type="ORF">CAZ10_16085</name>
    <name evidence="11" type="ORF">DT376_12265</name>
    <name evidence="9" type="ORF">GUL26_28345</name>
    <name evidence="8" type="ORF">PAERUG_P19_London_7_VIM_2_05_10_00361</name>
</gene>
<keyword evidence="2 5" id="KW-0489">Methyltransferase</keyword>
<keyword evidence="4 5" id="KW-0949">S-adenosyl-L-methionine</keyword>
<dbReference type="GO" id="GO:0032259">
    <property type="term" value="P:methylation"/>
    <property type="evidence" value="ECO:0007669"/>
    <property type="project" value="UniProtKB-KW"/>
</dbReference>
<evidence type="ECO:0000313" key="13">
    <source>
        <dbReference type="Proteomes" id="UP000045039"/>
    </source>
</evidence>
<evidence type="ECO:0000313" key="9">
    <source>
        <dbReference type="EMBL" id="MZZ16184.1"/>
    </source>
</evidence>
<dbReference type="PANTHER" id="PTHR24422">
    <property type="entry name" value="CHEMOTAXIS PROTEIN METHYLTRANSFERASE"/>
    <property type="match status" value="1"/>
</dbReference>
<reference evidence="10 14" key="3">
    <citation type="submission" date="2017-05" db="EMBL/GenBank/DDBJ databases">
        <authorList>
            <person name="Song R."/>
            <person name="Chenine A.L."/>
            <person name="Ruprecht R.M."/>
        </authorList>
    </citation>
    <scope>NUCLEOTIDE SEQUENCE [LARGE SCALE GENOMIC DNA]</scope>
    <source>
        <strain evidence="10 14">S567_C10_BS</strain>
    </source>
</reference>
<dbReference type="PRINTS" id="PR00996">
    <property type="entry name" value="CHERMTFRASE"/>
</dbReference>
<dbReference type="PANTHER" id="PTHR24422:SF19">
    <property type="entry name" value="CHEMOTAXIS PROTEIN METHYLTRANSFERASE"/>
    <property type="match status" value="1"/>
</dbReference>
<evidence type="ECO:0000256" key="6">
    <source>
        <dbReference type="PIRSR" id="PIRSR000410-1"/>
    </source>
</evidence>